<keyword evidence="1" id="KW-1133">Transmembrane helix</keyword>
<evidence type="ECO:0000313" key="2">
    <source>
        <dbReference type="EMBL" id="GBG28645.1"/>
    </source>
</evidence>
<organism evidence="2 3">
    <name type="scientific">Hondaea fermentalgiana</name>
    <dbReference type="NCBI Taxonomy" id="2315210"/>
    <lineage>
        <taxon>Eukaryota</taxon>
        <taxon>Sar</taxon>
        <taxon>Stramenopiles</taxon>
        <taxon>Bigyra</taxon>
        <taxon>Labyrinthulomycetes</taxon>
        <taxon>Thraustochytrida</taxon>
        <taxon>Thraustochytriidae</taxon>
        <taxon>Hondaea</taxon>
    </lineage>
</organism>
<protein>
    <submittedName>
        <fullName evidence="2">Uncharacterized protein</fullName>
    </submittedName>
</protein>
<name>A0A2R5GDK6_9STRA</name>
<gene>
    <name evidence="2" type="ORF">FCC1311_048662</name>
</gene>
<proteinExistence type="predicted"/>
<comment type="caution">
    <text evidence="2">The sequence shown here is derived from an EMBL/GenBank/DDBJ whole genome shotgun (WGS) entry which is preliminary data.</text>
</comment>
<dbReference type="Proteomes" id="UP000241890">
    <property type="component" value="Unassembled WGS sequence"/>
</dbReference>
<keyword evidence="3" id="KW-1185">Reference proteome</keyword>
<keyword evidence="1" id="KW-0812">Transmembrane</keyword>
<evidence type="ECO:0000256" key="1">
    <source>
        <dbReference type="SAM" id="Phobius"/>
    </source>
</evidence>
<dbReference type="InParanoid" id="A0A2R5GDK6"/>
<sequence length="212" mass="22981">MLFKYGAFVHEKSHTVPKLMSRDQCTHDYGGISVNQLCFIFSRLEGVCIQVEESPQGNIQLTQQSKGYTGCAWNSDTHGSPAMYASLAADAGDASREHPVKKPVSFDGLTLELRSSRDPRVIAQNLAHTSASEVNQSGADSSVRISALRVVGFALITLAGILASYSCLLFVVLGKDVFARDTGVRFTRLGSLDDRVDVSDRFDASSNVDSAW</sequence>
<keyword evidence="1" id="KW-0472">Membrane</keyword>
<evidence type="ECO:0000313" key="3">
    <source>
        <dbReference type="Proteomes" id="UP000241890"/>
    </source>
</evidence>
<feature type="transmembrane region" description="Helical" evidence="1">
    <location>
        <begin position="150"/>
        <end position="173"/>
    </location>
</feature>
<dbReference type="AlphaFoldDB" id="A0A2R5GDK6"/>
<accession>A0A2R5GDK6</accession>
<dbReference type="EMBL" id="BEYU01000046">
    <property type="protein sequence ID" value="GBG28645.1"/>
    <property type="molecule type" value="Genomic_DNA"/>
</dbReference>
<reference evidence="2 3" key="1">
    <citation type="submission" date="2017-12" db="EMBL/GenBank/DDBJ databases">
        <title>Sequencing, de novo assembly and annotation of complete genome of a new Thraustochytrid species, strain FCC1311.</title>
        <authorList>
            <person name="Sedici K."/>
            <person name="Godart F."/>
            <person name="Aiese Cigliano R."/>
            <person name="Sanseverino W."/>
            <person name="Barakat M."/>
            <person name="Ortet P."/>
            <person name="Marechal E."/>
            <person name="Cagnac O."/>
            <person name="Amato A."/>
        </authorList>
    </citation>
    <scope>NUCLEOTIDE SEQUENCE [LARGE SCALE GENOMIC DNA]</scope>
</reference>